<dbReference type="Proteomes" id="UP000589521">
    <property type="component" value="Unassembled WGS sequence"/>
</dbReference>
<feature type="chain" id="PRO_5031308321" evidence="2">
    <location>
        <begin position="26"/>
        <end position="281"/>
    </location>
</feature>
<keyword evidence="1 2" id="KW-0732">Signal</keyword>
<evidence type="ECO:0000313" key="4">
    <source>
        <dbReference type="EMBL" id="NYS97035.1"/>
    </source>
</evidence>
<organism evidence="4 5">
    <name type="scientific">Streptococcus danieliae</name>
    <dbReference type="NCBI Taxonomy" id="747656"/>
    <lineage>
        <taxon>Bacteria</taxon>
        <taxon>Bacillati</taxon>
        <taxon>Bacillota</taxon>
        <taxon>Bacilli</taxon>
        <taxon>Lactobacillales</taxon>
        <taxon>Streptococcaceae</taxon>
        <taxon>Streptococcus</taxon>
    </lineage>
</organism>
<dbReference type="Pfam" id="PF00497">
    <property type="entry name" value="SBP_bac_3"/>
    <property type="match status" value="1"/>
</dbReference>
<proteinExistence type="predicted"/>
<protein>
    <submittedName>
        <fullName evidence="4">Amino acid ABC transporter substrate-binding protein</fullName>
    </submittedName>
</protein>
<feature type="domain" description="Solute-binding protein family 3/N-terminal" evidence="3">
    <location>
        <begin position="41"/>
        <end position="269"/>
    </location>
</feature>
<evidence type="ECO:0000256" key="1">
    <source>
        <dbReference type="ARBA" id="ARBA00022729"/>
    </source>
</evidence>
<evidence type="ECO:0000313" key="5">
    <source>
        <dbReference type="Proteomes" id="UP000589521"/>
    </source>
</evidence>
<dbReference type="AlphaFoldDB" id="A0A7Z0M7T0"/>
<dbReference type="InterPro" id="IPR001638">
    <property type="entry name" value="Solute-binding_3/MltF_N"/>
</dbReference>
<evidence type="ECO:0000256" key="2">
    <source>
        <dbReference type="SAM" id="SignalP"/>
    </source>
</evidence>
<dbReference type="CDD" id="cd00996">
    <property type="entry name" value="PBP2_AatB_like"/>
    <property type="match status" value="1"/>
</dbReference>
<dbReference type="EMBL" id="JACBXX010000158">
    <property type="protein sequence ID" value="NYS97035.1"/>
    <property type="molecule type" value="Genomic_DNA"/>
</dbReference>
<reference evidence="4 5" key="1">
    <citation type="submission" date="2020-07" db="EMBL/GenBank/DDBJ databases">
        <title>MOT database genomes.</title>
        <authorList>
            <person name="Joseph S."/>
            <person name="Aduse-Opoku J."/>
            <person name="Hashim A."/>
            <person name="Wade W."/>
            <person name="Curtis M."/>
        </authorList>
    </citation>
    <scope>NUCLEOTIDE SEQUENCE [LARGE SCALE GENOMIC DNA]</scope>
    <source>
        <strain evidence="4 5">STR</strain>
    </source>
</reference>
<feature type="signal peptide" evidence="2">
    <location>
        <begin position="1"/>
        <end position="25"/>
    </location>
</feature>
<dbReference type="SMART" id="SM00062">
    <property type="entry name" value="PBPb"/>
    <property type="match status" value="1"/>
</dbReference>
<dbReference type="RefSeq" id="WP_179925690.1">
    <property type="nucleotide sequence ID" value="NZ_CATKDJ010000027.1"/>
</dbReference>
<dbReference type="Gene3D" id="3.40.190.10">
    <property type="entry name" value="Periplasmic binding protein-like II"/>
    <property type="match status" value="2"/>
</dbReference>
<sequence length="281" mass="32009">MQMKRIIGFLTFLSLLVLTACSSQVTDPKTDAWDSYQKRGALTIGFDNTFVPMGFQEKNGSNVGFDIDLANRIFEKQGLKVNWQPIDWDMKETELNNGTIDLIWNGYTQTEERAEKVNFSLPYMANEQVLVAKKASGIQTPADMQNKVLGAQAGSSGYLKFEEYPDLLKQYVKNNRATQYQSFNEALIDLENDRIDGLLIDRVYANYYLTQKGVLEDYHVFPVGFPEEAFAVGIRKSDKTLQERLNQGLLELYQTGQFQEISDKWFGDDVASKQLKEAAKK</sequence>
<dbReference type="PANTHER" id="PTHR35936:SF34">
    <property type="entry name" value="ABC TRANSPORTER EXTRACELLULAR-BINDING PROTEIN YCKB-RELATED"/>
    <property type="match status" value="1"/>
</dbReference>
<name>A0A7Z0M7T0_9STRE</name>
<dbReference type="PANTHER" id="PTHR35936">
    <property type="entry name" value="MEMBRANE-BOUND LYTIC MUREIN TRANSGLYCOSYLASE F"/>
    <property type="match status" value="1"/>
</dbReference>
<dbReference type="SUPFAM" id="SSF53850">
    <property type="entry name" value="Periplasmic binding protein-like II"/>
    <property type="match status" value="1"/>
</dbReference>
<evidence type="ECO:0000259" key="3">
    <source>
        <dbReference type="SMART" id="SM00062"/>
    </source>
</evidence>
<gene>
    <name evidence="4" type="ORF">HZY94_07605</name>
</gene>
<dbReference type="PROSITE" id="PS51257">
    <property type="entry name" value="PROKAR_LIPOPROTEIN"/>
    <property type="match status" value="1"/>
</dbReference>
<comment type="caution">
    <text evidence="4">The sequence shown here is derived from an EMBL/GenBank/DDBJ whole genome shotgun (WGS) entry which is preliminary data.</text>
</comment>
<accession>A0A7Z0M7T0</accession>